<evidence type="ECO:0000256" key="2">
    <source>
        <dbReference type="SAM" id="MobiDB-lite"/>
    </source>
</evidence>
<feature type="domain" description="C2" evidence="3">
    <location>
        <begin position="517"/>
        <end position="634"/>
    </location>
</feature>
<keyword evidence="7" id="KW-1185">Reference proteome</keyword>
<organism evidence="6 7">
    <name type="scientific">Bugula neritina</name>
    <name type="common">Brown bryozoan</name>
    <name type="synonym">Sertularia neritina</name>
    <dbReference type="NCBI Taxonomy" id="10212"/>
    <lineage>
        <taxon>Eukaryota</taxon>
        <taxon>Metazoa</taxon>
        <taxon>Spiralia</taxon>
        <taxon>Lophotrochozoa</taxon>
        <taxon>Bryozoa</taxon>
        <taxon>Gymnolaemata</taxon>
        <taxon>Cheilostomatida</taxon>
        <taxon>Flustrina</taxon>
        <taxon>Buguloidea</taxon>
        <taxon>Bugulidae</taxon>
        <taxon>Bugula</taxon>
    </lineage>
</organism>
<feature type="domain" description="PDZ" evidence="4">
    <location>
        <begin position="113"/>
        <end position="183"/>
    </location>
</feature>
<reference evidence="6" key="1">
    <citation type="submission" date="2020-06" db="EMBL/GenBank/DDBJ databases">
        <title>Draft genome of Bugula neritina, a colonial animal packing powerful symbionts and potential medicines.</title>
        <authorList>
            <person name="Rayko M."/>
        </authorList>
    </citation>
    <scope>NUCLEOTIDE SEQUENCE [LARGE SCALE GENOMIC DNA]</scope>
    <source>
        <strain evidence="6">Kwan_BN1</strain>
    </source>
</reference>
<dbReference type="GO" id="GO:0005096">
    <property type="term" value="F:GTPase activator activity"/>
    <property type="evidence" value="ECO:0007669"/>
    <property type="project" value="UniProtKB-KW"/>
</dbReference>
<dbReference type="PROSITE" id="PS50004">
    <property type="entry name" value="C2"/>
    <property type="match status" value="1"/>
</dbReference>
<feature type="region of interest" description="Disordered" evidence="2">
    <location>
        <begin position="64"/>
        <end position="91"/>
    </location>
</feature>
<dbReference type="SUPFAM" id="SSF50156">
    <property type="entry name" value="PDZ domain-like"/>
    <property type="match status" value="1"/>
</dbReference>
<dbReference type="Pfam" id="PF25336">
    <property type="entry name" value="C2_SYDE"/>
    <property type="match status" value="1"/>
</dbReference>
<dbReference type="PANTHER" id="PTHR46150">
    <property type="entry name" value="RHO GTPASE-ACTIVATING PROTEIN 100F"/>
    <property type="match status" value="1"/>
</dbReference>
<dbReference type="SMART" id="SM00324">
    <property type="entry name" value="RhoGAP"/>
    <property type="match status" value="1"/>
</dbReference>
<dbReference type="InterPro" id="IPR036034">
    <property type="entry name" value="PDZ_sf"/>
</dbReference>
<dbReference type="GO" id="GO:0007165">
    <property type="term" value="P:signal transduction"/>
    <property type="evidence" value="ECO:0007669"/>
    <property type="project" value="InterPro"/>
</dbReference>
<dbReference type="InterPro" id="IPR000198">
    <property type="entry name" value="RhoGAP_dom"/>
</dbReference>
<dbReference type="AlphaFoldDB" id="A0A7J7K1G2"/>
<dbReference type="InterPro" id="IPR008936">
    <property type="entry name" value="Rho_GTPase_activation_prot"/>
</dbReference>
<dbReference type="Gene3D" id="1.10.555.10">
    <property type="entry name" value="Rho GTPase activation protein"/>
    <property type="match status" value="1"/>
</dbReference>
<dbReference type="InterPro" id="IPR001478">
    <property type="entry name" value="PDZ"/>
</dbReference>
<comment type="caution">
    <text evidence="6">The sequence shown here is derived from an EMBL/GenBank/DDBJ whole genome shotgun (WGS) entry which is preliminary data.</text>
</comment>
<evidence type="ECO:0000256" key="1">
    <source>
        <dbReference type="ARBA" id="ARBA00022468"/>
    </source>
</evidence>
<proteinExistence type="predicted"/>
<evidence type="ECO:0000313" key="6">
    <source>
        <dbReference type="EMBL" id="KAF6032470.1"/>
    </source>
</evidence>
<protein>
    <submittedName>
        <fullName evidence="6">Syd-1</fullName>
    </submittedName>
</protein>
<dbReference type="Pfam" id="PF00595">
    <property type="entry name" value="PDZ"/>
    <property type="match status" value="1"/>
</dbReference>
<dbReference type="CDD" id="cd00030">
    <property type="entry name" value="C2"/>
    <property type="match status" value="1"/>
</dbReference>
<dbReference type="OrthoDB" id="120383at2759"/>
<dbReference type="PROSITE" id="PS50238">
    <property type="entry name" value="RHOGAP"/>
    <property type="match status" value="1"/>
</dbReference>
<gene>
    <name evidence="6" type="ORF">EB796_009284</name>
</gene>
<evidence type="ECO:0000313" key="7">
    <source>
        <dbReference type="Proteomes" id="UP000593567"/>
    </source>
</evidence>
<dbReference type="Pfam" id="PF00620">
    <property type="entry name" value="RhoGAP"/>
    <property type="match status" value="1"/>
</dbReference>
<dbReference type="SMART" id="SM00239">
    <property type="entry name" value="C2"/>
    <property type="match status" value="1"/>
</dbReference>
<dbReference type="EMBL" id="VXIV02001507">
    <property type="protein sequence ID" value="KAF6032470.1"/>
    <property type="molecule type" value="Genomic_DNA"/>
</dbReference>
<dbReference type="GO" id="GO:0016477">
    <property type="term" value="P:cell migration"/>
    <property type="evidence" value="ECO:0007669"/>
    <property type="project" value="TreeGrafter"/>
</dbReference>
<dbReference type="Proteomes" id="UP000593567">
    <property type="component" value="Unassembled WGS sequence"/>
</dbReference>
<dbReference type="GO" id="GO:0046578">
    <property type="term" value="P:regulation of Ras protein signal transduction"/>
    <property type="evidence" value="ECO:0007669"/>
    <property type="project" value="TreeGrafter"/>
</dbReference>
<dbReference type="GO" id="GO:0097060">
    <property type="term" value="C:synaptic membrane"/>
    <property type="evidence" value="ECO:0007669"/>
    <property type="project" value="TreeGrafter"/>
</dbReference>
<dbReference type="InterPro" id="IPR000008">
    <property type="entry name" value="C2_dom"/>
</dbReference>
<dbReference type="InterPro" id="IPR035892">
    <property type="entry name" value="C2_domain_sf"/>
</dbReference>
<feature type="domain" description="Rho-GAP" evidence="5">
    <location>
        <begin position="678"/>
        <end position="885"/>
    </location>
</feature>
<accession>A0A7J7K1G2</accession>
<dbReference type="InterPro" id="IPR057459">
    <property type="entry name" value="SYDE1/2_C2"/>
</dbReference>
<dbReference type="SMART" id="SM00228">
    <property type="entry name" value="PDZ"/>
    <property type="match status" value="1"/>
</dbReference>
<feature type="compositionally biased region" description="Low complexity" evidence="2">
    <location>
        <begin position="74"/>
        <end position="83"/>
    </location>
</feature>
<name>A0A7J7K1G2_BUGNE</name>
<dbReference type="PROSITE" id="PS50106">
    <property type="entry name" value="PDZ"/>
    <property type="match status" value="1"/>
</dbReference>
<dbReference type="InterPro" id="IPR052118">
    <property type="entry name" value="Rho-GAP_regulator"/>
</dbReference>
<keyword evidence="1" id="KW-0343">GTPase activation</keyword>
<dbReference type="SUPFAM" id="SSF49562">
    <property type="entry name" value="C2 domain (Calcium/lipid-binding domain, CaLB)"/>
    <property type="match status" value="1"/>
</dbReference>
<evidence type="ECO:0000259" key="4">
    <source>
        <dbReference type="PROSITE" id="PS50106"/>
    </source>
</evidence>
<dbReference type="Gene3D" id="2.60.40.150">
    <property type="entry name" value="C2 domain"/>
    <property type="match status" value="1"/>
</dbReference>
<evidence type="ECO:0000259" key="5">
    <source>
        <dbReference type="PROSITE" id="PS50238"/>
    </source>
</evidence>
<dbReference type="CDD" id="cd06718">
    <property type="entry name" value="PDZ_Par6-like"/>
    <property type="match status" value="1"/>
</dbReference>
<feature type="region of interest" description="Disordered" evidence="2">
    <location>
        <begin position="268"/>
        <end position="292"/>
    </location>
</feature>
<dbReference type="SUPFAM" id="SSF48350">
    <property type="entry name" value="GTPase activation domain, GAP"/>
    <property type="match status" value="1"/>
</dbReference>
<dbReference type="Gene3D" id="2.30.42.10">
    <property type="match status" value="1"/>
</dbReference>
<sequence>MIKSLTLSLIHQRDKSHKRARSQSKDKGIMSLRRKKKNKHNIPTNDIETDRVGLEASNSLTRLRIRHDSHSSHSDCSGNSPSTSRRRSRNVHNDIEMCIKNVEVLDDHTTIQTVEVLKRPGQTLGIYIREGDGKSVKRGVFISRIAEGSVVQRNGLLKVGDEIQSINSVNIKKIIVDEVVVLMSIPERLILKIKSRHHPFAAQHSMSNNSDLDTRKQVFVQKQYSEESAESAQQSKLAIDINTEDSNDSGLSSENSAKCDKYQDFQSHYSNLQPPTHYGYPQPNTPEPLYARPKPVKSELYVSDGEHEYNCQQKTCINPYASTYKHSKQMHKRQTENNYDAYNSDSELLPKFPPVAASEQFQQPINVCSDNDRGSVKSENSYSTYVKPPRFSLEMQNWLRKYNASSGEFQSKADHLAVPDTIPATQELDGYRDELWRQEKLINDAIHNMESALNVDAMLQQSTYSSMPKPEPSSQTMNADYNTLPLQNSTTTFAYSYLRDLPLLIRSPMKLKIEDFQLYRPDYDRMIEKDVLAKGTMKLTIYCGHGLKSSRTSLRDLYCVVQLDNYKRVKTIIRTGAINFDWDESFDLNIHDGTKKLSCMIYLWDPILRHSLCFTGTIQLANIFDKASNKMQNHKCALRLEPRGILYLEITYRQDSSVSSTSSNGAIHRSGKLPREVPTLNTTQTSVPLIIQKCIREVENRGMLVVGIYRINSSVKKKQELHKQLLSQPQSVDLSPANVPEIHAVTVSKSFKLVTYLFYKKFAERLFAELPNSLLTEESYEVAGRALAKVTEQDADLDCIEIVNEFVAKLHPWQQGTVVFLLNHLKRVSLYHEENKMSTTNLAVIFAPIFMPSTYPEHGKTDDVNSMRVHIDITKCILDIWPENYSTNNNIVV</sequence>
<dbReference type="PANTHER" id="PTHR46150:SF3">
    <property type="entry name" value="RHO GTPASE-ACTIVATING PROTEIN 100F"/>
    <property type="match status" value="1"/>
</dbReference>
<evidence type="ECO:0000259" key="3">
    <source>
        <dbReference type="PROSITE" id="PS50004"/>
    </source>
</evidence>
<feature type="region of interest" description="Disordered" evidence="2">
    <location>
        <begin position="1"/>
        <end position="50"/>
    </location>
</feature>